<accession>A0A6J6ICS2</accession>
<dbReference type="InterPro" id="IPR018833">
    <property type="entry name" value="Rv2993c-like_N"/>
</dbReference>
<dbReference type="GO" id="GO:0019752">
    <property type="term" value="P:carboxylic acid metabolic process"/>
    <property type="evidence" value="ECO:0007669"/>
    <property type="project" value="UniProtKB-ARBA"/>
</dbReference>
<dbReference type="PANTHER" id="PTHR42796:SF4">
    <property type="entry name" value="FUMARYLACETOACETATE HYDROLASE DOMAIN-CONTAINING PROTEIN 2A"/>
    <property type="match status" value="1"/>
</dbReference>
<protein>
    <submittedName>
        <fullName evidence="5">Unannotated protein</fullName>
    </submittedName>
</protein>
<dbReference type="AlphaFoldDB" id="A0A6J6ICS2"/>
<dbReference type="Pfam" id="PF01557">
    <property type="entry name" value="FAA_hydrolase"/>
    <property type="match status" value="1"/>
</dbReference>
<gene>
    <name evidence="5" type="ORF">UFOPK1908_00582</name>
</gene>
<dbReference type="InterPro" id="IPR051121">
    <property type="entry name" value="FAH"/>
</dbReference>
<dbReference type="InterPro" id="IPR036663">
    <property type="entry name" value="Fumarylacetoacetase_C_sf"/>
</dbReference>
<feature type="domain" description="Fumarylacetoacetase-like C-terminal" evidence="3">
    <location>
        <begin position="73"/>
        <end position="277"/>
    </location>
</feature>
<evidence type="ECO:0000256" key="2">
    <source>
        <dbReference type="ARBA" id="ARBA00022723"/>
    </source>
</evidence>
<reference evidence="5" key="1">
    <citation type="submission" date="2020-05" db="EMBL/GenBank/DDBJ databases">
        <authorList>
            <person name="Chiriac C."/>
            <person name="Salcher M."/>
            <person name="Ghai R."/>
            <person name="Kavagutti S V."/>
        </authorList>
    </citation>
    <scope>NUCLEOTIDE SEQUENCE</scope>
</reference>
<evidence type="ECO:0000313" key="5">
    <source>
        <dbReference type="EMBL" id="CAB4618668.1"/>
    </source>
</evidence>
<evidence type="ECO:0000259" key="4">
    <source>
        <dbReference type="Pfam" id="PF10370"/>
    </source>
</evidence>
<comment type="similarity">
    <text evidence="1">Belongs to the FAH family.</text>
</comment>
<proteinExistence type="inferred from homology"/>
<dbReference type="InterPro" id="IPR011234">
    <property type="entry name" value="Fumarylacetoacetase-like_C"/>
</dbReference>
<dbReference type="GO" id="GO:0016853">
    <property type="term" value="F:isomerase activity"/>
    <property type="evidence" value="ECO:0007669"/>
    <property type="project" value="UniProtKB-ARBA"/>
</dbReference>
<dbReference type="EMBL" id="CAEZVB010000018">
    <property type="protein sequence ID" value="CAB4618668.1"/>
    <property type="molecule type" value="Genomic_DNA"/>
</dbReference>
<organism evidence="5">
    <name type="scientific">freshwater metagenome</name>
    <dbReference type="NCBI Taxonomy" id="449393"/>
    <lineage>
        <taxon>unclassified sequences</taxon>
        <taxon>metagenomes</taxon>
        <taxon>ecological metagenomes</taxon>
    </lineage>
</organism>
<dbReference type="FunFam" id="3.90.850.10:FF:000002">
    <property type="entry name" value="2-hydroxyhepta-2,4-diene-1,7-dioate isomerase"/>
    <property type="match status" value="1"/>
</dbReference>
<dbReference type="PANTHER" id="PTHR42796">
    <property type="entry name" value="FUMARYLACETOACETATE HYDROLASE DOMAIN-CONTAINING PROTEIN 2A-RELATED"/>
    <property type="match status" value="1"/>
</dbReference>
<dbReference type="GO" id="GO:0046872">
    <property type="term" value="F:metal ion binding"/>
    <property type="evidence" value="ECO:0007669"/>
    <property type="project" value="UniProtKB-KW"/>
</dbReference>
<name>A0A6J6ICS2_9ZZZZ</name>
<dbReference type="Pfam" id="PF10370">
    <property type="entry name" value="Rv2993c-like_N"/>
    <property type="match status" value="1"/>
</dbReference>
<keyword evidence="2" id="KW-0479">Metal-binding</keyword>
<dbReference type="SUPFAM" id="SSF56529">
    <property type="entry name" value="FAH"/>
    <property type="match status" value="1"/>
</dbReference>
<dbReference type="Gene3D" id="3.90.850.10">
    <property type="entry name" value="Fumarylacetoacetase-like, C-terminal domain"/>
    <property type="match status" value="1"/>
</dbReference>
<evidence type="ECO:0000259" key="3">
    <source>
        <dbReference type="Pfam" id="PF01557"/>
    </source>
</evidence>
<evidence type="ECO:0000256" key="1">
    <source>
        <dbReference type="ARBA" id="ARBA00010211"/>
    </source>
</evidence>
<feature type="domain" description="Rv2993c-like N-terminal" evidence="4">
    <location>
        <begin position="1"/>
        <end position="66"/>
    </location>
</feature>
<sequence>MKFVTFKADGQTRIGAFDGATVTELTSLPAGVNDLRGLLAAVAPADLAKVEAKGKTWDLADVELLPVIPNPNKIICVGVNYRSHREETGQDPNLKPTIFTRFADTQIAHGAVVTHPSATDSFDYEGELAVIIGRDAKNISAADAWSVVAGFAPYNDLTARDWQKHSTQWIPGKNFPETGAFGPAMVTLDEIADVPSVELTTRVNGDVRQNATLADMIFDIPALIEYITGFTPLAPGDVIVSGTPGGVGKFMTPPTYLKAGDVVEIELSGVGLLVNTIG</sequence>